<organism evidence="1">
    <name type="scientific">Arundo donax</name>
    <name type="common">Giant reed</name>
    <name type="synonym">Donax arundinaceus</name>
    <dbReference type="NCBI Taxonomy" id="35708"/>
    <lineage>
        <taxon>Eukaryota</taxon>
        <taxon>Viridiplantae</taxon>
        <taxon>Streptophyta</taxon>
        <taxon>Embryophyta</taxon>
        <taxon>Tracheophyta</taxon>
        <taxon>Spermatophyta</taxon>
        <taxon>Magnoliopsida</taxon>
        <taxon>Liliopsida</taxon>
        <taxon>Poales</taxon>
        <taxon>Poaceae</taxon>
        <taxon>PACMAD clade</taxon>
        <taxon>Arundinoideae</taxon>
        <taxon>Arundineae</taxon>
        <taxon>Arundo</taxon>
    </lineage>
</organism>
<evidence type="ECO:0000313" key="1">
    <source>
        <dbReference type="EMBL" id="JAE12267.1"/>
    </source>
</evidence>
<dbReference type="Pfam" id="PF09713">
    <property type="entry name" value="A_thal_3526"/>
    <property type="match status" value="1"/>
</dbReference>
<dbReference type="NCBIfam" id="TIGR01589">
    <property type="entry name" value="A_thal_3526"/>
    <property type="match status" value="1"/>
</dbReference>
<name>A0A0A9FIT9_ARUDO</name>
<proteinExistence type="predicted"/>
<dbReference type="EMBL" id="GBRH01185629">
    <property type="protein sequence ID" value="JAE12267.1"/>
    <property type="molecule type" value="Transcribed_RNA"/>
</dbReference>
<accession>A0A0A9FIT9</accession>
<sequence>MREASGMTGGEDVRKVSRQDIQLVQNLIERCLQLYMNQKEVVDTLSFQAKIEPSFTELVWQKLEEENREFFKAYYVRLMLKNQIMVFNKLLEDQYRIMSKEHPSGVPSMPPATPNGSSSGTLNQNVCFLPDTIPTTAMPDSLLHNGSSSGVLNGASSSDQFIYAGKVFHDLPSGMDASASLLAAHNSNVGQFNGHNGTTIKTESSYSSNSDFPFVSDNTFLEQSVGDVSGGSFSSSELNGQPMGDPILDMDSLSYGFLSQIPRNLSFSDLTEDFSQSAEILENYGRSPFIPSETNNFSESAAGEHTEIGNRRLDTISEGVNFEDFGSD</sequence>
<protein>
    <submittedName>
        <fullName evidence="1">Uncharacterized protein</fullName>
    </submittedName>
</protein>
<dbReference type="AlphaFoldDB" id="A0A0A9FIT9"/>
<dbReference type="PANTHER" id="PTHR31871:SF1">
    <property type="entry name" value="HISTIDINE-TRNA LIGASE"/>
    <property type="match status" value="1"/>
</dbReference>
<reference evidence="1" key="1">
    <citation type="submission" date="2014-09" db="EMBL/GenBank/DDBJ databases">
        <authorList>
            <person name="Magalhaes I.L.F."/>
            <person name="Oliveira U."/>
            <person name="Santos F.R."/>
            <person name="Vidigal T.H.D.A."/>
            <person name="Brescovit A.D."/>
            <person name="Santos A.J."/>
        </authorList>
    </citation>
    <scope>NUCLEOTIDE SEQUENCE</scope>
    <source>
        <tissue evidence="1">Shoot tissue taken approximately 20 cm above the soil surface</tissue>
    </source>
</reference>
<dbReference type="PANTHER" id="PTHR31871">
    <property type="entry name" value="OS02G0137100 PROTEIN"/>
    <property type="match status" value="1"/>
</dbReference>
<dbReference type="InterPro" id="IPR006476">
    <property type="entry name" value="CHP01589_pln"/>
</dbReference>
<reference evidence="1" key="2">
    <citation type="journal article" date="2015" name="Data Brief">
        <title>Shoot transcriptome of the giant reed, Arundo donax.</title>
        <authorList>
            <person name="Barrero R.A."/>
            <person name="Guerrero F.D."/>
            <person name="Moolhuijzen P."/>
            <person name="Goolsby J.A."/>
            <person name="Tidwell J."/>
            <person name="Bellgard S.E."/>
            <person name="Bellgard M.I."/>
        </authorList>
    </citation>
    <scope>NUCLEOTIDE SEQUENCE</scope>
    <source>
        <tissue evidence="1">Shoot tissue taken approximately 20 cm above the soil surface</tissue>
    </source>
</reference>